<organism evidence="1 2">
    <name type="scientific">Aureibacter tunicatorum</name>
    <dbReference type="NCBI Taxonomy" id="866807"/>
    <lineage>
        <taxon>Bacteria</taxon>
        <taxon>Pseudomonadati</taxon>
        <taxon>Bacteroidota</taxon>
        <taxon>Cytophagia</taxon>
        <taxon>Cytophagales</taxon>
        <taxon>Persicobacteraceae</taxon>
        <taxon>Aureibacter</taxon>
    </lineage>
</organism>
<keyword evidence="2" id="KW-1185">Reference proteome</keyword>
<dbReference type="NCBIfam" id="TIGR01784">
    <property type="entry name" value="T_den_put_tspse"/>
    <property type="match status" value="1"/>
</dbReference>
<dbReference type="AlphaFoldDB" id="A0AAE4BV13"/>
<evidence type="ECO:0000313" key="2">
    <source>
        <dbReference type="Proteomes" id="UP001185092"/>
    </source>
</evidence>
<reference evidence="1" key="1">
    <citation type="submission" date="2023-07" db="EMBL/GenBank/DDBJ databases">
        <title>Genomic Encyclopedia of Type Strains, Phase IV (KMG-IV): sequencing the most valuable type-strain genomes for metagenomic binning, comparative biology and taxonomic classification.</title>
        <authorList>
            <person name="Goeker M."/>
        </authorList>
    </citation>
    <scope>NUCLEOTIDE SEQUENCE</scope>
    <source>
        <strain evidence="1">DSM 26174</strain>
    </source>
</reference>
<evidence type="ECO:0000313" key="1">
    <source>
        <dbReference type="EMBL" id="MDR6241615.1"/>
    </source>
</evidence>
<sequence length="303" mass="35852">MIEKFINPFTDFGFKKLFGGEQNKDLLIDFLNQLLPEKDQIKDLSFHQNEHYSRSAEDRQAIFDLYCENQDGEKFIIELQRAKQTNFKERSLYYASFPIQEQAKSGMDWKFDLKGVYTIGIMNFVFDEHKDKPDKLLHHVQLMELEMKEVYYDKLTFIYLEIPKFKKELHQLQTRFDKWLYLLSNLNKLTDRPVELQERVFQKFFDTAEIAKYNPQQLHEYRESLKQMRDYYNTMETAKGEAKEEGIEIGIEIGKEKGLQEGLEKGKKEEKIQIAKSLIALGLSVDQIIQATGLSAEDIEQLK</sequence>
<dbReference type="Proteomes" id="UP001185092">
    <property type="component" value="Unassembled WGS sequence"/>
</dbReference>
<comment type="caution">
    <text evidence="1">The sequence shown here is derived from an EMBL/GenBank/DDBJ whole genome shotgun (WGS) entry which is preliminary data.</text>
</comment>
<dbReference type="EMBL" id="JAVDQD010000009">
    <property type="protein sequence ID" value="MDR6241615.1"/>
    <property type="molecule type" value="Genomic_DNA"/>
</dbReference>
<gene>
    <name evidence="1" type="ORF">HNQ88_004702</name>
</gene>
<accession>A0AAE4BV13</accession>
<proteinExistence type="predicted"/>
<dbReference type="PANTHER" id="PTHR41317">
    <property type="entry name" value="PD-(D_E)XK NUCLEASE FAMILY TRANSPOSASE"/>
    <property type="match status" value="1"/>
</dbReference>
<name>A0AAE4BV13_9BACT</name>
<dbReference type="Pfam" id="PF12784">
    <property type="entry name" value="PDDEXK_2"/>
    <property type="match status" value="1"/>
</dbReference>
<protein>
    <submittedName>
        <fullName evidence="1">Transposase/invertase (TIGR01784 family)</fullName>
    </submittedName>
</protein>
<dbReference type="PANTHER" id="PTHR41317:SF1">
    <property type="entry name" value="PD-(D_E)XK NUCLEASE FAMILY TRANSPOSASE"/>
    <property type="match status" value="1"/>
</dbReference>
<dbReference type="InterPro" id="IPR010106">
    <property type="entry name" value="RpnA"/>
</dbReference>
<dbReference type="RefSeq" id="WP_309942546.1">
    <property type="nucleotide sequence ID" value="NZ_AP025307.1"/>
</dbReference>